<sequence>MEDQSRNRARTKMSREGEPLHRSLIRDTTAYLSYILLVVALGPLQFGFHLAELNAPQNVITCEKKSINSAALHPELPQCIPMNTDQFAVVSSIYTLGGLLGALAAGPLCNKFGRLLTMRLTTIFFVIGPVFESAAPSISLLAFGRVLSGVASGSAVVVVPIYISEVAPPKEKGLFGALTQIMVNMGIVIAQVLGYFLSKDGLWRIILAVAGGIGLFQLLALSLVPESPKWLAENRNPQHARHILRKMRGQKADLDEEVKAWNIDSSREDIAEEESLLSAPAGSHPSQNPDAASETVGIFSAFMHPSYRPAIIAVVAVMVTQQLTGINSIVMYSVSLLSALLPTKAALLTVAISALNLVITTLCAPLSDKIGRKTCILLSIAGMGTSSILLAIGIGEGVKILAAIATLLFVASFAVGLGPVPFILANELVGPEAVGATQSWALAANWLATFIVSQFFPILNKAMGEKGRIYYVFAGLALVLGAFIAWWVPETKGKSGADEVWGKKEARQRVE</sequence>
<comment type="similarity">
    <text evidence="2 7">Belongs to the major facilitator superfamily. Sugar transporter (TC 2.A.1.1) family.</text>
</comment>
<gene>
    <name evidence="10" type="ORF">HO133_001147</name>
</gene>
<evidence type="ECO:0000256" key="5">
    <source>
        <dbReference type="ARBA" id="ARBA00022989"/>
    </source>
</evidence>
<dbReference type="InterPro" id="IPR020846">
    <property type="entry name" value="MFS_dom"/>
</dbReference>
<feature type="transmembrane region" description="Helical" evidence="8">
    <location>
        <begin position="31"/>
        <end position="51"/>
    </location>
</feature>
<evidence type="ECO:0000259" key="9">
    <source>
        <dbReference type="PROSITE" id="PS50850"/>
    </source>
</evidence>
<evidence type="ECO:0000313" key="11">
    <source>
        <dbReference type="Proteomes" id="UP000593566"/>
    </source>
</evidence>
<dbReference type="Proteomes" id="UP000593566">
    <property type="component" value="Unassembled WGS sequence"/>
</dbReference>
<evidence type="ECO:0000256" key="8">
    <source>
        <dbReference type="SAM" id="Phobius"/>
    </source>
</evidence>
<dbReference type="EMBL" id="JACCJB010000012">
    <property type="protein sequence ID" value="KAF6222061.1"/>
    <property type="molecule type" value="Genomic_DNA"/>
</dbReference>
<feature type="transmembrane region" description="Helical" evidence="8">
    <location>
        <begin position="376"/>
        <end position="394"/>
    </location>
</feature>
<dbReference type="InterPro" id="IPR003663">
    <property type="entry name" value="Sugar/inositol_transpt"/>
</dbReference>
<evidence type="ECO:0000256" key="4">
    <source>
        <dbReference type="ARBA" id="ARBA00022692"/>
    </source>
</evidence>
<feature type="transmembrane region" description="Helical" evidence="8">
    <location>
        <begin position="137"/>
        <end position="162"/>
    </location>
</feature>
<keyword evidence="11" id="KW-1185">Reference proteome</keyword>
<evidence type="ECO:0000256" key="2">
    <source>
        <dbReference type="ARBA" id="ARBA00010992"/>
    </source>
</evidence>
<protein>
    <recommendedName>
        <fullName evidence="9">Major facilitator superfamily (MFS) profile domain-containing protein</fullName>
    </recommendedName>
</protein>
<feature type="domain" description="Major facilitator superfamily (MFS) profile" evidence="9">
    <location>
        <begin position="35"/>
        <end position="492"/>
    </location>
</feature>
<keyword evidence="4 8" id="KW-0812">Transmembrane</keyword>
<feature type="transmembrane region" description="Helical" evidence="8">
    <location>
        <begin position="202"/>
        <end position="224"/>
    </location>
</feature>
<evidence type="ECO:0000256" key="3">
    <source>
        <dbReference type="ARBA" id="ARBA00022448"/>
    </source>
</evidence>
<comment type="subcellular location">
    <subcellularLocation>
        <location evidence="1">Membrane</location>
        <topology evidence="1">Multi-pass membrane protein</topology>
    </subcellularLocation>
</comment>
<feature type="transmembrane region" description="Helical" evidence="8">
    <location>
        <begin position="310"/>
        <end position="333"/>
    </location>
</feature>
<dbReference type="InterPro" id="IPR005829">
    <property type="entry name" value="Sugar_transporter_CS"/>
</dbReference>
<dbReference type="PROSITE" id="PS00217">
    <property type="entry name" value="SUGAR_TRANSPORT_2"/>
    <property type="match status" value="1"/>
</dbReference>
<dbReference type="NCBIfam" id="TIGR00879">
    <property type="entry name" value="SP"/>
    <property type="match status" value="1"/>
</dbReference>
<feature type="transmembrane region" description="Helical" evidence="8">
    <location>
        <begin position="345"/>
        <end position="364"/>
    </location>
</feature>
<dbReference type="Pfam" id="PF00083">
    <property type="entry name" value="Sugar_tr"/>
    <property type="match status" value="1"/>
</dbReference>
<dbReference type="SUPFAM" id="SSF103473">
    <property type="entry name" value="MFS general substrate transporter"/>
    <property type="match status" value="1"/>
</dbReference>
<feature type="transmembrane region" description="Helical" evidence="8">
    <location>
        <begin position="87"/>
        <end position="105"/>
    </location>
</feature>
<keyword evidence="5 8" id="KW-1133">Transmembrane helix</keyword>
<accession>A0A8H6CF39</accession>
<reference evidence="10 11" key="1">
    <citation type="journal article" date="2020" name="Genomics">
        <title>Complete, high-quality genomes from long-read metagenomic sequencing of two wolf lichen thalli reveals enigmatic genome architecture.</title>
        <authorList>
            <person name="McKenzie S.K."/>
            <person name="Walston R.F."/>
            <person name="Allen J.L."/>
        </authorList>
    </citation>
    <scope>NUCLEOTIDE SEQUENCE [LARGE SCALE GENOMIC DNA]</scope>
    <source>
        <strain evidence="10">WasteWater1</strain>
    </source>
</reference>
<dbReference type="RefSeq" id="XP_037151496.1">
    <property type="nucleotide sequence ID" value="XM_037292077.1"/>
</dbReference>
<comment type="caution">
    <text evidence="10">The sequence shown here is derived from an EMBL/GenBank/DDBJ whole genome shotgun (WGS) entry which is preliminary data.</text>
</comment>
<proteinExistence type="inferred from homology"/>
<name>A0A8H6CF39_9LECA</name>
<dbReference type="InterPro" id="IPR045263">
    <property type="entry name" value="GLUT"/>
</dbReference>
<dbReference type="Gene3D" id="1.20.1250.20">
    <property type="entry name" value="MFS general substrate transporter like domains"/>
    <property type="match status" value="1"/>
</dbReference>
<dbReference type="InterPro" id="IPR036259">
    <property type="entry name" value="MFS_trans_sf"/>
</dbReference>
<dbReference type="AlphaFoldDB" id="A0A8H6CF39"/>
<feature type="transmembrane region" description="Helical" evidence="8">
    <location>
        <begin position="400"/>
        <end position="425"/>
    </location>
</feature>
<evidence type="ECO:0000313" key="10">
    <source>
        <dbReference type="EMBL" id="KAF6222061.1"/>
    </source>
</evidence>
<dbReference type="GeneID" id="59329563"/>
<dbReference type="InterPro" id="IPR005828">
    <property type="entry name" value="MFS_sugar_transport-like"/>
</dbReference>
<keyword evidence="6 8" id="KW-0472">Membrane</keyword>
<keyword evidence="3 7" id="KW-0813">Transport</keyword>
<dbReference type="GO" id="GO:0016020">
    <property type="term" value="C:membrane"/>
    <property type="evidence" value="ECO:0007669"/>
    <property type="project" value="UniProtKB-SubCell"/>
</dbReference>
<organism evidence="10 11">
    <name type="scientific">Letharia lupina</name>
    <dbReference type="NCBI Taxonomy" id="560253"/>
    <lineage>
        <taxon>Eukaryota</taxon>
        <taxon>Fungi</taxon>
        <taxon>Dikarya</taxon>
        <taxon>Ascomycota</taxon>
        <taxon>Pezizomycotina</taxon>
        <taxon>Lecanoromycetes</taxon>
        <taxon>OSLEUM clade</taxon>
        <taxon>Lecanoromycetidae</taxon>
        <taxon>Lecanorales</taxon>
        <taxon>Lecanorineae</taxon>
        <taxon>Parmeliaceae</taxon>
        <taxon>Letharia</taxon>
    </lineage>
</organism>
<dbReference type="PANTHER" id="PTHR23503">
    <property type="entry name" value="SOLUTE CARRIER FAMILY 2"/>
    <property type="match status" value="1"/>
</dbReference>
<evidence type="ECO:0000256" key="7">
    <source>
        <dbReference type="RuleBase" id="RU003346"/>
    </source>
</evidence>
<dbReference type="GO" id="GO:0015149">
    <property type="term" value="F:hexose transmembrane transporter activity"/>
    <property type="evidence" value="ECO:0007669"/>
    <property type="project" value="TreeGrafter"/>
</dbReference>
<evidence type="ECO:0000256" key="1">
    <source>
        <dbReference type="ARBA" id="ARBA00004141"/>
    </source>
</evidence>
<dbReference type="PANTHER" id="PTHR23503:SF8">
    <property type="entry name" value="FACILITATED GLUCOSE TRANSPORTER PROTEIN 1"/>
    <property type="match status" value="1"/>
</dbReference>
<evidence type="ECO:0000256" key="6">
    <source>
        <dbReference type="ARBA" id="ARBA00023136"/>
    </source>
</evidence>
<dbReference type="PROSITE" id="PS50850">
    <property type="entry name" value="MFS"/>
    <property type="match status" value="1"/>
</dbReference>
<feature type="transmembrane region" description="Helical" evidence="8">
    <location>
        <begin position="437"/>
        <end position="457"/>
    </location>
</feature>
<feature type="transmembrane region" description="Helical" evidence="8">
    <location>
        <begin position="469"/>
        <end position="488"/>
    </location>
</feature>
<feature type="transmembrane region" description="Helical" evidence="8">
    <location>
        <begin position="174"/>
        <end position="196"/>
    </location>
</feature>
<dbReference type="PRINTS" id="PR00171">
    <property type="entry name" value="SUGRTRNSPORT"/>
</dbReference>